<dbReference type="InterPro" id="IPR035965">
    <property type="entry name" value="PAS-like_dom_sf"/>
</dbReference>
<dbReference type="AlphaFoldDB" id="A0AAC8ZT50"/>
<dbReference type="CDD" id="cd00130">
    <property type="entry name" value="PAS"/>
    <property type="match status" value="1"/>
</dbReference>
<feature type="domain" description="PAS" evidence="1">
    <location>
        <begin position="24"/>
        <end position="72"/>
    </location>
</feature>
<evidence type="ECO:0000259" key="2">
    <source>
        <dbReference type="PROSITE" id="PS50113"/>
    </source>
</evidence>
<dbReference type="RefSeq" id="WP_045581677.1">
    <property type="nucleotide sequence ID" value="NZ_CP012401.1"/>
</dbReference>
<name>A0AAC8ZT50_9PROT</name>
<dbReference type="PANTHER" id="PTHR44757">
    <property type="entry name" value="DIGUANYLATE CYCLASE DGCP"/>
    <property type="match status" value="1"/>
</dbReference>
<proteinExistence type="predicted"/>
<accession>A0AAC8ZT50</accession>
<sequence>MEQTAAGAPAVVTAAGSPVVVDCEQLVAVIGDAVIVSDPAGAITLWNAAAERMFGFTASEAMGRSLDIIIPERQRQRHWDGYEQTMATGQTRYGHELLRVPAVHKDGHSLSIAFTVALLRGTDGAVTGIVAVVRDETARWTEERKLKRRLAELEAAATAAGAGPA</sequence>
<dbReference type="KEGG" id="ati:AL072_02350"/>
<dbReference type="InterPro" id="IPR000014">
    <property type="entry name" value="PAS"/>
</dbReference>
<dbReference type="InterPro" id="IPR052155">
    <property type="entry name" value="Biofilm_reg_signaling"/>
</dbReference>
<dbReference type="Proteomes" id="UP000069935">
    <property type="component" value="Chromosome 1"/>
</dbReference>
<reference evidence="4" key="1">
    <citation type="submission" date="2015-08" db="EMBL/GenBank/DDBJ databases">
        <title>Complete Genome Sequence of Azospirillum thiophilum BV-S.</title>
        <authorList>
            <person name="Fomenkov A."/>
            <person name="Vincze T."/>
            <person name="Grabovich M."/>
            <person name="Dubinina G."/>
            <person name="Orlova M."/>
            <person name="Belousova E."/>
            <person name="Roberts R.J."/>
        </authorList>
    </citation>
    <scope>NUCLEOTIDE SEQUENCE [LARGE SCALE GENOMIC DNA]</scope>
    <source>
        <strain evidence="4">BV-S</strain>
    </source>
</reference>
<dbReference type="InterPro" id="IPR013767">
    <property type="entry name" value="PAS_fold"/>
</dbReference>
<dbReference type="InterPro" id="IPR000700">
    <property type="entry name" value="PAS-assoc_C"/>
</dbReference>
<evidence type="ECO:0000313" key="3">
    <source>
        <dbReference type="EMBL" id="ALG69952.1"/>
    </source>
</evidence>
<dbReference type="SUPFAM" id="SSF55785">
    <property type="entry name" value="PYP-like sensor domain (PAS domain)"/>
    <property type="match status" value="1"/>
</dbReference>
<protein>
    <submittedName>
        <fullName evidence="3">Histidine kinase</fullName>
    </submittedName>
</protein>
<feature type="domain" description="PAC" evidence="2">
    <location>
        <begin position="96"/>
        <end position="148"/>
    </location>
</feature>
<keyword evidence="4" id="KW-1185">Reference proteome</keyword>
<dbReference type="PANTHER" id="PTHR44757:SF2">
    <property type="entry name" value="BIOFILM ARCHITECTURE MAINTENANCE PROTEIN MBAA"/>
    <property type="match status" value="1"/>
</dbReference>
<dbReference type="Gene3D" id="3.30.450.20">
    <property type="entry name" value="PAS domain"/>
    <property type="match status" value="1"/>
</dbReference>
<reference evidence="3 4" key="2">
    <citation type="journal article" date="2016" name="Genome Announc.">
        <title>Complete Genome Sequence of a Strain of Azospirillum thiophilum Isolated from a Sulfide Spring.</title>
        <authorList>
            <person name="Fomenkov A."/>
            <person name="Vincze T."/>
            <person name="Grabovich M."/>
            <person name="Anton B.P."/>
            <person name="Dubinina G."/>
            <person name="Orlova M."/>
            <person name="Belousova E."/>
            <person name="Roberts R.J."/>
        </authorList>
    </citation>
    <scope>NUCLEOTIDE SEQUENCE [LARGE SCALE GENOMIC DNA]</scope>
    <source>
        <strain evidence="3 4">BV-S</strain>
    </source>
</reference>
<dbReference type="GO" id="GO:0006355">
    <property type="term" value="P:regulation of DNA-templated transcription"/>
    <property type="evidence" value="ECO:0007669"/>
    <property type="project" value="InterPro"/>
</dbReference>
<keyword evidence="3" id="KW-0418">Kinase</keyword>
<dbReference type="PROSITE" id="PS50112">
    <property type="entry name" value="PAS"/>
    <property type="match status" value="1"/>
</dbReference>
<evidence type="ECO:0000259" key="1">
    <source>
        <dbReference type="PROSITE" id="PS50112"/>
    </source>
</evidence>
<dbReference type="EMBL" id="CP012401">
    <property type="protein sequence ID" value="ALG69952.1"/>
    <property type="molecule type" value="Genomic_DNA"/>
</dbReference>
<dbReference type="GO" id="GO:0016301">
    <property type="term" value="F:kinase activity"/>
    <property type="evidence" value="ECO:0007669"/>
    <property type="project" value="UniProtKB-KW"/>
</dbReference>
<keyword evidence="3" id="KW-0808">Transferase</keyword>
<gene>
    <name evidence="3" type="ORF">AL072_02350</name>
</gene>
<dbReference type="Pfam" id="PF00989">
    <property type="entry name" value="PAS"/>
    <property type="match status" value="1"/>
</dbReference>
<dbReference type="PROSITE" id="PS50113">
    <property type="entry name" value="PAC"/>
    <property type="match status" value="1"/>
</dbReference>
<organism evidence="3 4">
    <name type="scientific">Azospirillum thiophilum</name>
    <dbReference type="NCBI Taxonomy" id="528244"/>
    <lineage>
        <taxon>Bacteria</taxon>
        <taxon>Pseudomonadati</taxon>
        <taxon>Pseudomonadota</taxon>
        <taxon>Alphaproteobacteria</taxon>
        <taxon>Rhodospirillales</taxon>
        <taxon>Azospirillaceae</taxon>
        <taxon>Azospirillum</taxon>
    </lineage>
</organism>
<dbReference type="NCBIfam" id="TIGR00229">
    <property type="entry name" value="sensory_box"/>
    <property type="match status" value="1"/>
</dbReference>
<evidence type="ECO:0000313" key="4">
    <source>
        <dbReference type="Proteomes" id="UP000069935"/>
    </source>
</evidence>
<dbReference type="SMART" id="SM00091">
    <property type="entry name" value="PAS"/>
    <property type="match status" value="1"/>
</dbReference>